<feature type="compositionally biased region" description="Acidic residues" evidence="1">
    <location>
        <begin position="19"/>
        <end position="33"/>
    </location>
</feature>
<dbReference type="SUPFAM" id="SSF48371">
    <property type="entry name" value="ARM repeat"/>
    <property type="match status" value="1"/>
</dbReference>
<dbReference type="Gene3D" id="1.25.10.10">
    <property type="entry name" value="Leucine-rich Repeat Variant"/>
    <property type="match status" value="1"/>
</dbReference>
<accession>A0AAW1SG33</accession>
<feature type="compositionally biased region" description="Polar residues" evidence="1">
    <location>
        <begin position="1144"/>
        <end position="1153"/>
    </location>
</feature>
<dbReference type="InterPro" id="IPR039662">
    <property type="entry name" value="Cohesin_Scc3/SA"/>
</dbReference>
<evidence type="ECO:0000313" key="3">
    <source>
        <dbReference type="EMBL" id="KAK9844611.1"/>
    </source>
</evidence>
<dbReference type="InterPro" id="IPR016024">
    <property type="entry name" value="ARM-type_fold"/>
</dbReference>
<dbReference type="EMBL" id="JALJOS010000001">
    <property type="protein sequence ID" value="KAK9844611.1"/>
    <property type="molecule type" value="Genomic_DNA"/>
</dbReference>
<sequence>MVAKRRRQASPQLLLDGAPSEDESEDGEASSDDGSDRLAEVQVQAQTAKRKRPAKKHRTEDSQALEETTLAGILLKQKNASSAAARAWTDKFQISKPAAMAELLSMLIQACGVKNALSSEEIEEGDVDKLVRHLLETVAEEGHDNHFHVKGGKALRTQYLEFWDKLIRECNAAEILYDATLLETLSNLVIGLSCSVARNFRIVATLTASQLITSWTRILLMVSDTRETAQRQLSAEGKKKSNKAANERMNAFKHTVDKCHRQATELQDHISTLFQAVCAHRYRDVCEEVRATVVEGIGNWVDMMPAIFLQDSYLKYMAWALSDKDATVRMAAVKALLQLYSVEANLTQLHEITVRFKTRFTELPNDIDADVALKGIELLTTLVKIEELPRSQAHQVFKLLADDAPGIRHAAATLAAHMLEDEGQVFLGSKGGKKTPGGGKGRKRKADEETSKAQLQLAGVLQLMSQLEQDLPEDSQIQPSLTPAGLQSAKPLQSSLVKHIVDALFGRVEVLSNWRAMADAVTDDRGLGSKDATSAANIIQLMCACAWKATAADTAPAGNIARRKAQKAKSETNPHQQDLTVVFMDMLPMLLHKYQTSVPEAAALVAAVRLLKLDLYSLKQTEDRFEQLLQHVASILTKQVDPALVKECAQTLAHSIANSPASLQERARKVLSETVNTILSKTRESIAGAMGLTDQDLAEAAEGVTQRQDQDLYPCWAALMRLNQLQAQLPLHSAGVAEPLQSLVQDMSAERKYGKDVIQCTLECIFGGILWRLRDLEEAADPSEEHLAALQADAANFCQQLSRLYRVIPGPTSRNTLFAMLADLLLVFGEGKLQGSSLDGLALQPGRSLLQQFWSHCQAILEQQAEPGSDAEGDEDTPAEQQMMAEKTRVLAAAGRLVAFQALPLAEHNWLASQILSQLVGNDKSVEAVAKDVAGHLKKADASAMPQLYLGAMISAFTFMQDAGNDEEAAEAAEERWRQLCQRVVQVHTGFNASQVALTSICQEGLRWSLSPDTDSTEVQQDRLPFLSGLSIVAARLTAAVAAQVAALATSLADLLSPDEEASEWDPYFALLQTLSGQSKVKPTARSSLRKKQPGQKGRGQARVQTLDLQAAGSESEGAEDDAEEEDDQDAEAAADRDGAEPQHLQTAATAPSDSHHKAASDAQTTQVSDEAMQEGPEPEHFAHDAPSEQPVRARRQTLSSSEGPQGQDAGAGEAFHLISTSHSGRTERDSEGAQPANGTTTLDDITLPSPQLHGFAGMGSGLGLSEVNGSDENGVNEDLDTQQDLLMPKATRISDTVEVRTNSAQAKTSGQVGVAMAVNNDDDDDEPPARQRRMPHLV</sequence>
<feature type="region of interest" description="Disordered" evidence="1">
    <location>
        <begin position="426"/>
        <end position="451"/>
    </location>
</feature>
<dbReference type="InterPro" id="IPR020839">
    <property type="entry name" value="SCD"/>
</dbReference>
<dbReference type="Proteomes" id="UP001438707">
    <property type="component" value="Unassembled WGS sequence"/>
</dbReference>
<evidence type="ECO:0000256" key="1">
    <source>
        <dbReference type="SAM" id="MobiDB-lite"/>
    </source>
</evidence>
<organism evidence="3 4">
    <name type="scientific">Apatococcus lobatus</name>
    <dbReference type="NCBI Taxonomy" id="904363"/>
    <lineage>
        <taxon>Eukaryota</taxon>
        <taxon>Viridiplantae</taxon>
        <taxon>Chlorophyta</taxon>
        <taxon>core chlorophytes</taxon>
        <taxon>Trebouxiophyceae</taxon>
        <taxon>Chlorellales</taxon>
        <taxon>Chlorellaceae</taxon>
        <taxon>Apatococcus</taxon>
    </lineage>
</organism>
<proteinExistence type="predicted"/>
<dbReference type="InterPro" id="IPR056396">
    <property type="entry name" value="HEAT_SCC3-SA"/>
</dbReference>
<dbReference type="Pfam" id="PF24571">
    <property type="entry name" value="HEAT_SCC3-SA"/>
    <property type="match status" value="1"/>
</dbReference>
<dbReference type="GO" id="GO:0008278">
    <property type="term" value="C:cohesin complex"/>
    <property type="evidence" value="ECO:0007669"/>
    <property type="project" value="TreeGrafter"/>
</dbReference>
<dbReference type="GO" id="GO:0005634">
    <property type="term" value="C:nucleus"/>
    <property type="evidence" value="ECO:0007669"/>
    <property type="project" value="TreeGrafter"/>
</dbReference>
<keyword evidence="4" id="KW-1185">Reference proteome</keyword>
<evidence type="ECO:0000259" key="2">
    <source>
        <dbReference type="PROSITE" id="PS51425"/>
    </source>
</evidence>
<feature type="compositionally biased region" description="Basic residues" evidence="1">
    <location>
        <begin position="48"/>
        <end position="57"/>
    </location>
</feature>
<dbReference type="PANTHER" id="PTHR11199">
    <property type="entry name" value="STROMAL ANTIGEN"/>
    <property type="match status" value="1"/>
</dbReference>
<feature type="region of interest" description="Disordered" evidence="1">
    <location>
        <begin position="1"/>
        <end position="63"/>
    </location>
</feature>
<dbReference type="PROSITE" id="PS51425">
    <property type="entry name" value="SCD"/>
    <property type="match status" value="1"/>
</dbReference>
<dbReference type="GO" id="GO:0000785">
    <property type="term" value="C:chromatin"/>
    <property type="evidence" value="ECO:0007669"/>
    <property type="project" value="TreeGrafter"/>
</dbReference>
<feature type="compositionally biased region" description="Acidic residues" evidence="1">
    <location>
        <begin position="1117"/>
        <end position="1133"/>
    </location>
</feature>
<dbReference type="PANTHER" id="PTHR11199:SF0">
    <property type="entry name" value="LD34181P-RELATED"/>
    <property type="match status" value="1"/>
</dbReference>
<dbReference type="InterPro" id="IPR013721">
    <property type="entry name" value="STAG"/>
</dbReference>
<comment type="caution">
    <text evidence="3">The sequence shown here is derived from an EMBL/GenBank/DDBJ whole genome shotgun (WGS) entry which is preliminary data.</text>
</comment>
<dbReference type="GO" id="GO:0003682">
    <property type="term" value="F:chromatin binding"/>
    <property type="evidence" value="ECO:0007669"/>
    <property type="project" value="TreeGrafter"/>
</dbReference>
<feature type="domain" description="SCD" evidence="2">
    <location>
        <begin position="278"/>
        <end position="363"/>
    </location>
</feature>
<name>A0AAW1SG33_9CHLO</name>
<dbReference type="InterPro" id="IPR011989">
    <property type="entry name" value="ARM-like"/>
</dbReference>
<dbReference type="Pfam" id="PF08514">
    <property type="entry name" value="STAG"/>
    <property type="match status" value="1"/>
</dbReference>
<feature type="region of interest" description="Disordered" evidence="1">
    <location>
        <begin position="1080"/>
        <end position="1339"/>
    </location>
</feature>
<dbReference type="GO" id="GO:0007062">
    <property type="term" value="P:sister chromatid cohesion"/>
    <property type="evidence" value="ECO:0007669"/>
    <property type="project" value="UniProtKB-ARBA"/>
</dbReference>
<feature type="compositionally biased region" description="Polar residues" evidence="1">
    <location>
        <begin position="1300"/>
        <end position="1312"/>
    </location>
</feature>
<evidence type="ECO:0000313" key="4">
    <source>
        <dbReference type="Proteomes" id="UP001438707"/>
    </source>
</evidence>
<dbReference type="Pfam" id="PF21581">
    <property type="entry name" value="SCD"/>
    <property type="match status" value="1"/>
</dbReference>
<protein>
    <recommendedName>
        <fullName evidence="2">SCD domain-containing protein</fullName>
    </recommendedName>
</protein>
<reference evidence="3 4" key="1">
    <citation type="journal article" date="2024" name="Nat. Commun.">
        <title>Phylogenomics reveals the evolutionary origins of lichenization in chlorophyte algae.</title>
        <authorList>
            <person name="Puginier C."/>
            <person name="Libourel C."/>
            <person name="Otte J."/>
            <person name="Skaloud P."/>
            <person name="Haon M."/>
            <person name="Grisel S."/>
            <person name="Petersen M."/>
            <person name="Berrin J.G."/>
            <person name="Delaux P.M."/>
            <person name="Dal Grande F."/>
            <person name="Keller J."/>
        </authorList>
    </citation>
    <scope>NUCLEOTIDE SEQUENCE [LARGE SCALE GENOMIC DNA]</scope>
    <source>
        <strain evidence="3 4">SAG 2145</strain>
    </source>
</reference>
<feature type="compositionally biased region" description="Basic and acidic residues" evidence="1">
    <location>
        <begin position="1178"/>
        <end position="1187"/>
    </location>
</feature>
<gene>
    <name evidence="3" type="ORF">WJX74_004623</name>
</gene>